<comment type="caution">
    <text evidence="2">The sequence shown here is derived from an EMBL/GenBank/DDBJ whole genome shotgun (WGS) entry which is preliminary data.</text>
</comment>
<proteinExistence type="predicted"/>
<feature type="transmembrane region" description="Helical" evidence="1">
    <location>
        <begin position="6"/>
        <end position="27"/>
    </location>
</feature>
<organism evidence="2 3">
    <name type="scientific">Lentilactobacillus parafarraginis DSM 18390 = JCM 14109</name>
    <dbReference type="NCBI Taxonomy" id="1423786"/>
    <lineage>
        <taxon>Bacteria</taxon>
        <taxon>Bacillati</taxon>
        <taxon>Bacillota</taxon>
        <taxon>Bacilli</taxon>
        <taxon>Lactobacillales</taxon>
        <taxon>Lactobacillaceae</taxon>
        <taxon>Lentilactobacillus</taxon>
    </lineage>
</organism>
<name>A0A0R1Z095_9LACO</name>
<keyword evidence="1" id="KW-0472">Membrane</keyword>
<evidence type="ECO:0000313" key="3">
    <source>
        <dbReference type="Proteomes" id="UP000051010"/>
    </source>
</evidence>
<protein>
    <submittedName>
        <fullName evidence="2">Uncharacterized protein</fullName>
    </submittedName>
</protein>
<evidence type="ECO:0000313" key="2">
    <source>
        <dbReference type="EMBL" id="KRM44483.1"/>
    </source>
</evidence>
<keyword evidence="1" id="KW-1133">Transmembrane helix</keyword>
<sequence>MNIVLIIQILIGLIAAFAIYNLMHYLFVTRPSKKRLLAAQRVVNRAVMAALQALVKDGKVSQLNEEELHSEMIAHIWGRGVMAFEYHIPVDRVRVSIPDLRDVLSAALSDYSQKNHIRAQEKGKSAFVITDMWQLDDRLHFDVAYLVNLTTVEYLDDLKRLH</sequence>
<accession>A0A0R1Z095</accession>
<dbReference type="Proteomes" id="UP000051010">
    <property type="component" value="Unassembled WGS sequence"/>
</dbReference>
<keyword evidence="1" id="KW-0812">Transmembrane</keyword>
<dbReference type="AlphaFoldDB" id="A0A0R1Z095"/>
<evidence type="ECO:0000256" key="1">
    <source>
        <dbReference type="SAM" id="Phobius"/>
    </source>
</evidence>
<dbReference type="EMBL" id="AZFZ01000013">
    <property type="protein sequence ID" value="KRM44483.1"/>
    <property type="molecule type" value="Genomic_DNA"/>
</dbReference>
<dbReference type="PATRIC" id="fig|1423786.4.peg.465"/>
<dbReference type="RefSeq" id="WP_054733458.1">
    <property type="nucleotide sequence ID" value="NZ_AZFZ01000013.1"/>
</dbReference>
<reference evidence="2 3" key="1">
    <citation type="journal article" date="2015" name="Genome Announc.">
        <title>Expanding the biotechnology potential of lactobacilli through comparative genomics of 213 strains and associated genera.</title>
        <authorList>
            <person name="Sun Z."/>
            <person name="Harris H.M."/>
            <person name="McCann A."/>
            <person name="Guo C."/>
            <person name="Argimon S."/>
            <person name="Zhang W."/>
            <person name="Yang X."/>
            <person name="Jeffery I.B."/>
            <person name="Cooney J.C."/>
            <person name="Kagawa T.F."/>
            <person name="Liu W."/>
            <person name="Song Y."/>
            <person name="Salvetti E."/>
            <person name="Wrobel A."/>
            <person name="Rasinkangas P."/>
            <person name="Parkhill J."/>
            <person name="Rea M.C."/>
            <person name="O'Sullivan O."/>
            <person name="Ritari J."/>
            <person name="Douillard F.P."/>
            <person name="Paul Ross R."/>
            <person name="Yang R."/>
            <person name="Briner A.E."/>
            <person name="Felis G.E."/>
            <person name="de Vos W.M."/>
            <person name="Barrangou R."/>
            <person name="Klaenhammer T.R."/>
            <person name="Caufield P.W."/>
            <person name="Cui Y."/>
            <person name="Zhang H."/>
            <person name="O'Toole P.W."/>
        </authorList>
    </citation>
    <scope>NUCLEOTIDE SEQUENCE [LARGE SCALE GENOMIC DNA]</scope>
    <source>
        <strain evidence="2 3">DSM 18390</strain>
    </source>
</reference>
<gene>
    <name evidence="2" type="ORF">FD47_GL000447</name>
</gene>